<protein>
    <submittedName>
        <fullName evidence="1">Uncharacterized protein</fullName>
    </submittedName>
</protein>
<dbReference type="AlphaFoldDB" id="A0A0F9JZ76"/>
<organism evidence="1">
    <name type="scientific">marine sediment metagenome</name>
    <dbReference type="NCBI Taxonomy" id="412755"/>
    <lineage>
        <taxon>unclassified sequences</taxon>
        <taxon>metagenomes</taxon>
        <taxon>ecological metagenomes</taxon>
    </lineage>
</organism>
<sequence length="170" mass="20212">MSSKIEIGVRYGVNIKKFNTLPYYNYKIIEACCKSFKEACDEGYFGIDSDSYHQSHFRFGISKEVSYPGESWTDWCSRDINFCPFCGKKFIFEVKETISETAKKIGKYNKRKTHFLKGLNKILLLIRFLSKYDTNPTEKEFTYRYGMNQFKWKNESKIKSYTYGWSHRDS</sequence>
<gene>
    <name evidence="1" type="ORF">LCGC14_1766520</name>
</gene>
<reference evidence="1" key="1">
    <citation type="journal article" date="2015" name="Nature">
        <title>Complex archaea that bridge the gap between prokaryotes and eukaryotes.</title>
        <authorList>
            <person name="Spang A."/>
            <person name="Saw J.H."/>
            <person name="Jorgensen S.L."/>
            <person name="Zaremba-Niedzwiedzka K."/>
            <person name="Martijn J."/>
            <person name="Lind A.E."/>
            <person name="van Eijk R."/>
            <person name="Schleper C."/>
            <person name="Guy L."/>
            <person name="Ettema T.J."/>
        </authorList>
    </citation>
    <scope>NUCLEOTIDE SEQUENCE</scope>
</reference>
<proteinExistence type="predicted"/>
<name>A0A0F9JZ76_9ZZZZ</name>
<dbReference type="EMBL" id="LAZR01016506">
    <property type="protein sequence ID" value="KKM04213.1"/>
    <property type="molecule type" value="Genomic_DNA"/>
</dbReference>
<comment type="caution">
    <text evidence="1">The sequence shown here is derived from an EMBL/GenBank/DDBJ whole genome shotgun (WGS) entry which is preliminary data.</text>
</comment>
<evidence type="ECO:0000313" key="1">
    <source>
        <dbReference type="EMBL" id="KKM04213.1"/>
    </source>
</evidence>
<accession>A0A0F9JZ76</accession>